<keyword evidence="3" id="KW-1185">Reference proteome</keyword>
<dbReference type="InterPro" id="IPR009917">
    <property type="entry name" value="SRA1/Sec31"/>
</dbReference>
<dbReference type="AlphaFoldDB" id="A0AAV7JBX7"/>
<evidence type="ECO:0000313" key="2">
    <source>
        <dbReference type="EMBL" id="KAI6646258.1"/>
    </source>
</evidence>
<dbReference type="InterPro" id="IPR040243">
    <property type="entry name" value="Steroid_recept_RNA_1"/>
</dbReference>
<dbReference type="GO" id="GO:0005634">
    <property type="term" value="C:nucleus"/>
    <property type="evidence" value="ECO:0007669"/>
    <property type="project" value="TreeGrafter"/>
</dbReference>
<feature type="domain" description="SRA1/Sec31" evidence="1">
    <location>
        <begin position="62"/>
        <end position="165"/>
    </location>
</feature>
<name>A0AAV7JBX7_9METZ</name>
<dbReference type="GO" id="GO:0003713">
    <property type="term" value="F:transcription coactivator activity"/>
    <property type="evidence" value="ECO:0007669"/>
    <property type="project" value="InterPro"/>
</dbReference>
<dbReference type="Pfam" id="PF07304">
    <property type="entry name" value="SRA1"/>
    <property type="match status" value="1"/>
</dbReference>
<organism evidence="2 3">
    <name type="scientific">Oopsacas minuta</name>
    <dbReference type="NCBI Taxonomy" id="111878"/>
    <lineage>
        <taxon>Eukaryota</taxon>
        <taxon>Metazoa</taxon>
        <taxon>Porifera</taxon>
        <taxon>Hexactinellida</taxon>
        <taxon>Hexasterophora</taxon>
        <taxon>Lyssacinosida</taxon>
        <taxon>Leucopsacidae</taxon>
        <taxon>Oopsacas</taxon>
    </lineage>
</organism>
<keyword evidence="2" id="KW-0675">Receptor</keyword>
<dbReference type="GO" id="GO:0006357">
    <property type="term" value="P:regulation of transcription by RNA polymerase II"/>
    <property type="evidence" value="ECO:0007669"/>
    <property type="project" value="InterPro"/>
</dbReference>
<evidence type="ECO:0000313" key="3">
    <source>
        <dbReference type="Proteomes" id="UP001165289"/>
    </source>
</evidence>
<sequence>MSEDSSVTTSGWNDPPSFLYTTNMHDPISIHSIPKPILLPWTQNDTQQLQPQQQQLQSQNYIPFNTVKTQSTKSSFIDIFRKSLTDNNHKFKPTILSNLTSKLDMLESSLQENILPSPVVQVLNELAEYILNKDFNKAYQLHIFLLADFPTHVNGWILAIKKIILAYQDSRVVM</sequence>
<accession>A0AAV7JBX7</accession>
<gene>
    <name evidence="2" type="ORF">LOD99_9342</name>
</gene>
<reference evidence="2 3" key="1">
    <citation type="journal article" date="2023" name="BMC Biol.">
        <title>The compact genome of the sponge Oopsacas minuta (Hexactinellida) is lacking key metazoan core genes.</title>
        <authorList>
            <person name="Santini S."/>
            <person name="Schenkelaars Q."/>
            <person name="Jourda C."/>
            <person name="Duchesne M."/>
            <person name="Belahbib H."/>
            <person name="Rocher C."/>
            <person name="Selva M."/>
            <person name="Riesgo A."/>
            <person name="Vervoort M."/>
            <person name="Leys S.P."/>
            <person name="Kodjabachian L."/>
            <person name="Le Bivic A."/>
            <person name="Borchiellini C."/>
            <person name="Claverie J.M."/>
            <person name="Renard E."/>
        </authorList>
    </citation>
    <scope>NUCLEOTIDE SEQUENCE [LARGE SCALE GENOMIC DNA]</scope>
    <source>
        <strain evidence="2">SPO-2</strain>
    </source>
</reference>
<dbReference type="PANTHER" id="PTHR18834:SF2">
    <property type="entry name" value="STEROID RECEPTOR RNA ACTIVATOR 1"/>
    <property type="match status" value="1"/>
</dbReference>
<dbReference type="EMBL" id="JAKMXF010000358">
    <property type="protein sequence ID" value="KAI6646258.1"/>
    <property type="molecule type" value="Genomic_DNA"/>
</dbReference>
<comment type="caution">
    <text evidence="2">The sequence shown here is derived from an EMBL/GenBank/DDBJ whole genome shotgun (WGS) entry which is preliminary data.</text>
</comment>
<dbReference type="Proteomes" id="UP001165289">
    <property type="component" value="Unassembled WGS sequence"/>
</dbReference>
<proteinExistence type="predicted"/>
<protein>
    <submittedName>
        <fullName evidence="2">Steroid receptor RNA activator 1</fullName>
    </submittedName>
</protein>
<dbReference type="Gene3D" id="1.20.940.10">
    <property type="entry name" value="Functional domain of the splicing factor Prp18"/>
    <property type="match status" value="1"/>
</dbReference>
<evidence type="ECO:0000259" key="1">
    <source>
        <dbReference type="Pfam" id="PF07304"/>
    </source>
</evidence>
<dbReference type="PANTHER" id="PTHR18834">
    <property type="entry name" value="STEROID RECEPTOR RNA ACTIVATOR 1"/>
    <property type="match status" value="1"/>
</dbReference>